<dbReference type="OrthoDB" id="5135691at2759"/>
<dbReference type="PANTHER" id="PTHR24198:SF165">
    <property type="entry name" value="ANKYRIN REPEAT-CONTAINING PROTEIN-RELATED"/>
    <property type="match status" value="1"/>
</dbReference>
<dbReference type="SUPFAM" id="SSF48403">
    <property type="entry name" value="Ankyrin repeat"/>
    <property type="match status" value="1"/>
</dbReference>
<evidence type="ECO:0000256" key="1">
    <source>
        <dbReference type="ARBA" id="ARBA00022737"/>
    </source>
</evidence>
<dbReference type="InterPro" id="IPR002110">
    <property type="entry name" value="Ankyrin_rpt"/>
</dbReference>
<dbReference type="Proteomes" id="UP000193685">
    <property type="component" value="Unassembled WGS sequence"/>
</dbReference>
<feature type="compositionally biased region" description="Basic and acidic residues" evidence="4">
    <location>
        <begin position="446"/>
        <end position="455"/>
    </location>
</feature>
<feature type="repeat" description="ANK" evidence="3">
    <location>
        <begin position="311"/>
        <end position="343"/>
    </location>
</feature>
<feature type="compositionally biased region" description="Acidic residues" evidence="4">
    <location>
        <begin position="461"/>
        <end position="471"/>
    </location>
</feature>
<dbReference type="InterPro" id="IPR036770">
    <property type="entry name" value="Ankyrin_rpt-contain_sf"/>
</dbReference>
<gene>
    <name evidence="5" type="ORF">BCR37DRAFT_252858</name>
</gene>
<dbReference type="GeneID" id="63783244"/>
<name>A0A1Y2FLN8_PROLT</name>
<dbReference type="PANTHER" id="PTHR24198">
    <property type="entry name" value="ANKYRIN REPEAT AND PROTEIN KINASE DOMAIN-CONTAINING PROTEIN"/>
    <property type="match status" value="1"/>
</dbReference>
<accession>A0A1Y2FLN8</accession>
<sequence>MSLVVRRHKNMSQTRPLTLRLPPVNYRSILRTLPATEPWRQELDLDREERDARGGTQLIKEILRWLLLAQRPLTMSELRHFVQFSFTSDGLRLRPGAVEDLETFLVTHFPASVDIRMLPMSFAVPGPCGHVRWQTSLRQTAILRTDAIRAYLANLPVSHYLYMQPRDSHYRITEICLRYMAQVPGAQNLEEQATMQLCADQPLLKYILDHWCRHASLISSEALIHTLAASPMLKHERIVARAGRLLPYAARYGHLLLVQKLLTVAMIHPDTRELGERSHTALSLASCNNHKEVVKLILAHPLATLDLRVLGDYTALHLSIMFENFGIARLLLRRGASQTLSEEHGWAAANLLLRTTGARKVTHGLGCQQTAGAGPRSFESYQNELKYTVDVLLATKPYDSALILTAQDIDTADENGNSAFVEQMLLEHRGKLLIESPPKSPAGSEDGQRSPKSEAKSNVWYDDDDEEEEEDWNLKKPASFCTIKRKPACCIVM</sequence>
<dbReference type="RefSeq" id="XP_040726651.1">
    <property type="nucleotide sequence ID" value="XM_040866645.1"/>
</dbReference>
<dbReference type="PROSITE" id="PS50088">
    <property type="entry name" value="ANK_REPEAT"/>
    <property type="match status" value="1"/>
</dbReference>
<evidence type="ECO:0000256" key="2">
    <source>
        <dbReference type="ARBA" id="ARBA00023043"/>
    </source>
</evidence>
<feature type="region of interest" description="Disordered" evidence="4">
    <location>
        <begin position="434"/>
        <end position="473"/>
    </location>
</feature>
<dbReference type="Gene3D" id="1.25.40.20">
    <property type="entry name" value="Ankyrin repeat-containing domain"/>
    <property type="match status" value="1"/>
</dbReference>
<dbReference type="SMART" id="SM00248">
    <property type="entry name" value="ANK"/>
    <property type="match status" value="2"/>
</dbReference>
<dbReference type="AlphaFoldDB" id="A0A1Y2FLN8"/>
<keyword evidence="1" id="KW-0677">Repeat</keyword>
<keyword evidence="2 3" id="KW-0040">ANK repeat</keyword>
<evidence type="ECO:0000313" key="5">
    <source>
        <dbReference type="EMBL" id="ORY84868.1"/>
    </source>
</evidence>
<dbReference type="Pfam" id="PF12796">
    <property type="entry name" value="Ank_2"/>
    <property type="match status" value="1"/>
</dbReference>
<evidence type="ECO:0000256" key="4">
    <source>
        <dbReference type="SAM" id="MobiDB-lite"/>
    </source>
</evidence>
<keyword evidence="6" id="KW-1185">Reference proteome</keyword>
<evidence type="ECO:0000256" key="3">
    <source>
        <dbReference type="PROSITE-ProRule" id="PRU00023"/>
    </source>
</evidence>
<dbReference type="EMBL" id="MCFI01000005">
    <property type="protein sequence ID" value="ORY84868.1"/>
    <property type="molecule type" value="Genomic_DNA"/>
</dbReference>
<comment type="caution">
    <text evidence="5">The sequence shown here is derived from an EMBL/GenBank/DDBJ whole genome shotgun (WGS) entry which is preliminary data.</text>
</comment>
<organism evidence="5 6">
    <name type="scientific">Protomyces lactucae-debilis</name>
    <dbReference type="NCBI Taxonomy" id="2754530"/>
    <lineage>
        <taxon>Eukaryota</taxon>
        <taxon>Fungi</taxon>
        <taxon>Dikarya</taxon>
        <taxon>Ascomycota</taxon>
        <taxon>Taphrinomycotina</taxon>
        <taxon>Taphrinomycetes</taxon>
        <taxon>Taphrinales</taxon>
        <taxon>Protomycetaceae</taxon>
        <taxon>Protomyces</taxon>
    </lineage>
</organism>
<dbReference type="STRING" id="56484.A0A1Y2FLN8"/>
<evidence type="ECO:0000313" key="6">
    <source>
        <dbReference type="Proteomes" id="UP000193685"/>
    </source>
</evidence>
<proteinExistence type="predicted"/>
<protein>
    <submittedName>
        <fullName evidence="5">Uncharacterized protein</fullName>
    </submittedName>
</protein>
<reference evidence="5 6" key="1">
    <citation type="submission" date="2016-07" db="EMBL/GenBank/DDBJ databases">
        <title>Pervasive Adenine N6-methylation of Active Genes in Fungi.</title>
        <authorList>
            <consortium name="DOE Joint Genome Institute"/>
            <person name="Mondo S.J."/>
            <person name="Dannebaum R.O."/>
            <person name="Kuo R.C."/>
            <person name="Labutti K."/>
            <person name="Haridas S."/>
            <person name="Kuo A."/>
            <person name="Salamov A."/>
            <person name="Ahrendt S.R."/>
            <person name="Lipzen A."/>
            <person name="Sullivan W."/>
            <person name="Andreopoulos W.B."/>
            <person name="Clum A."/>
            <person name="Lindquist E."/>
            <person name="Daum C."/>
            <person name="Ramamoorthy G.K."/>
            <person name="Gryganskyi A."/>
            <person name="Culley D."/>
            <person name="Magnuson J.K."/>
            <person name="James T.Y."/>
            <person name="O'Malley M.A."/>
            <person name="Stajich J.E."/>
            <person name="Spatafora J.W."/>
            <person name="Visel A."/>
            <person name="Grigoriev I.V."/>
        </authorList>
    </citation>
    <scope>NUCLEOTIDE SEQUENCE [LARGE SCALE GENOMIC DNA]</scope>
    <source>
        <strain evidence="5 6">12-1054</strain>
    </source>
</reference>